<evidence type="ECO:0000313" key="2">
    <source>
        <dbReference type="EMBL" id="MBW0513699.1"/>
    </source>
</evidence>
<feature type="region of interest" description="Disordered" evidence="1">
    <location>
        <begin position="48"/>
        <end position="106"/>
    </location>
</feature>
<dbReference type="OrthoDB" id="2749819at2759"/>
<dbReference type="EMBL" id="AVOT02023590">
    <property type="protein sequence ID" value="MBW0513699.1"/>
    <property type="molecule type" value="Genomic_DNA"/>
</dbReference>
<dbReference type="AlphaFoldDB" id="A0A9Q3HSM4"/>
<feature type="compositionally biased region" description="Acidic residues" evidence="1">
    <location>
        <begin position="15"/>
        <end position="27"/>
    </location>
</feature>
<proteinExistence type="predicted"/>
<gene>
    <name evidence="2" type="ORF">O181_053414</name>
</gene>
<dbReference type="Proteomes" id="UP000765509">
    <property type="component" value="Unassembled WGS sequence"/>
</dbReference>
<feature type="region of interest" description="Disordered" evidence="1">
    <location>
        <begin position="1"/>
        <end position="34"/>
    </location>
</feature>
<sequence>MNQQSKSDLPPLPEDTVEGQYVEESEKEDQTVQRKSIMIQLKYILLTQRKKKGKRRPEDSPISPTPGPRATTTPVTEPRAQSIPRRVFINTPNNPSPLPQKASRQERPVVNIKAKHYNINFDGEEVERFIRKVERIAQIEGETDEYLAMKMAFWTTETRISDSIEAMPGYEERNWTQLKKDLMIKWVRVEPEGIYRKYSLIKLFNDTPEDGGIGSLSQYKKFMQEYEAIVIYVLR</sequence>
<name>A0A9Q3HSM4_9BASI</name>
<accession>A0A9Q3HSM4</accession>
<reference evidence="2" key="1">
    <citation type="submission" date="2021-03" db="EMBL/GenBank/DDBJ databases">
        <title>Draft genome sequence of rust myrtle Austropuccinia psidii MF-1, a brazilian biotype.</title>
        <authorList>
            <person name="Quecine M.C."/>
            <person name="Pachon D.M.R."/>
            <person name="Bonatelli M.L."/>
            <person name="Correr F.H."/>
            <person name="Franceschini L.M."/>
            <person name="Leite T.F."/>
            <person name="Margarido G.R.A."/>
            <person name="Almeida C.A."/>
            <person name="Ferrarezi J.A."/>
            <person name="Labate C.A."/>
        </authorList>
    </citation>
    <scope>NUCLEOTIDE SEQUENCE</scope>
    <source>
        <strain evidence="2">MF-1</strain>
    </source>
</reference>
<protein>
    <submittedName>
        <fullName evidence="2">Uncharacterized protein</fullName>
    </submittedName>
</protein>
<comment type="caution">
    <text evidence="2">The sequence shown here is derived from an EMBL/GenBank/DDBJ whole genome shotgun (WGS) entry which is preliminary data.</text>
</comment>
<evidence type="ECO:0000313" key="3">
    <source>
        <dbReference type="Proteomes" id="UP000765509"/>
    </source>
</evidence>
<keyword evidence="3" id="KW-1185">Reference proteome</keyword>
<evidence type="ECO:0000256" key="1">
    <source>
        <dbReference type="SAM" id="MobiDB-lite"/>
    </source>
</evidence>
<organism evidence="2 3">
    <name type="scientific">Austropuccinia psidii MF-1</name>
    <dbReference type="NCBI Taxonomy" id="1389203"/>
    <lineage>
        <taxon>Eukaryota</taxon>
        <taxon>Fungi</taxon>
        <taxon>Dikarya</taxon>
        <taxon>Basidiomycota</taxon>
        <taxon>Pucciniomycotina</taxon>
        <taxon>Pucciniomycetes</taxon>
        <taxon>Pucciniales</taxon>
        <taxon>Sphaerophragmiaceae</taxon>
        <taxon>Austropuccinia</taxon>
    </lineage>
</organism>